<dbReference type="AlphaFoldDB" id="A0A0R1KCH5"/>
<feature type="transmembrane region" description="Helical" evidence="1">
    <location>
        <begin position="40"/>
        <end position="62"/>
    </location>
</feature>
<accession>A0A0R1KCH5</accession>
<dbReference type="EMBL" id="AZDZ01000002">
    <property type="protein sequence ID" value="KRK81000.1"/>
    <property type="molecule type" value="Genomic_DNA"/>
</dbReference>
<keyword evidence="1" id="KW-0812">Transmembrane</keyword>
<gene>
    <name evidence="2" type="ORF">FD03_GL001135</name>
</gene>
<feature type="transmembrane region" description="Helical" evidence="1">
    <location>
        <begin position="7"/>
        <end position="28"/>
    </location>
</feature>
<evidence type="ECO:0000313" key="3">
    <source>
        <dbReference type="Proteomes" id="UP000051248"/>
    </source>
</evidence>
<sequence>MDYLMKRIRFIIILIFSLIIFGVVQWQLSTNGNLSGAKILWVSEILKSACIGFGLYAIVMFFRVK</sequence>
<keyword evidence="1" id="KW-1133">Transmembrane helix</keyword>
<dbReference type="RefSeq" id="WP_025023523.1">
    <property type="nucleotide sequence ID" value="NZ_BCWC01000003.1"/>
</dbReference>
<comment type="caution">
    <text evidence="2">The sequence shown here is derived from an EMBL/GenBank/DDBJ whole genome shotgun (WGS) entry which is preliminary data.</text>
</comment>
<evidence type="ECO:0000313" key="2">
    <source>
        <dbReference type="EMBL" id="KRK81000.1"/>
    </source>
</evidence>
<organism evidence="2 3">
    <name type="scientific">Companilactobacillus nodensis DSM 19682 = JCM 14932 = NBRC 107160</name>
    <dbReference type="NCBI Taxonomy" id="1423775"/>
    <lineage>
        <taxon>Bacteria</taxon>
        <taxon>Bacillati</taxon>
        <taxon>Bacillota</taxon>
        <taxon>Bacilli</taxon>
        <taxon>Lactobacillales</taxon>
        <taxon>Lactobacillaceae</taxon>
        <taxon>Companilactobacillus</taxon>
    </lineage>
</organism>
<dbReference type="Proteomes" id="UP000051248">
    <property type="component" value="Unassembled WGS sequence"/>
</dbReference>
<dbReference type="PATRIC" id="fig|1423775.4.peg.1165"/>
<evidence type="ECO:0000256" key="1">
    <source>
        <dbReference type="SAM" id="Phobius"/>
    </source>
</evidence>
<keyword evidence="3" id="KW-1185">Reference proteome</keyword>
<reference evidence="2 3" key="1">
    <citation type="journal article" date="2015" name="Genome Announc.">
        <title>Expanding the biotechnology potential of lactobacilli through comparative genomics of 213 strains and associated genera.</title>
        <authorList>
            <person name="Sun Z."/>
            <person name="Harris H.M."/>
            <person name="McCann A."/>
            <person name="Guo C."/>
            <person name="Argimon S."/>
            <person name="Zhang W."/>
            <person name="Yang X."/>
            <person name="Jeffery I.B."/>
            <person name="Cooney J.C."/>
            <person name="Kagawa T.F."/>
            <person name="Liu W."/>
            <person name="Song Y."/>
            <person name="Salvetti E."/>
            <person name="Wrobel A."/>
            <person name="Rasinkangas P."/>
            <person name="Parkhill J."/>
            <person name="Rea M.C."/>
            <person name="O'Sullivan O."/>
            <person name="Ritari J."/>
            <person name="Douillard F.P."/>
            <person name="Paul Ross R."/>
            <person name="Yang R."/>
            <person name="Briner A.E."/>
            <person name="Felis G.E."/>
            <person name="de Vos W.M."/>
            <person name="Barrangou R."/>
            <person name="Klaenhammer T.R."/>
            <person name="Caufield P.W."/>
            <person name="Cui Y."/>
            <person name="Zhang H."/>
            <person name="O'Toole P.W."/>
        </authorList>
    </citation>
    <scope>NUCLEOTIDE SEQUENCE [LARGE SCALE GENOMIC DNA]</scope>
    <source>
        <strain evidence="2 3">DSM 19682</strain>
    </source>
</reference>
<keyword evidence="1" id="KW-0472">Membrane</keyword>
<proteinExistence type="predicted"/>
<name>A0A0R1KCH5_9LACO</name>
<protein>
    <submittedName>
        <fullName evidence="2">Uncharacterized protein</fullName>
    </submittedName>
</protein>